<reference evidence="2" key="1">
    <citation type="submission" date="2022-11" db="UniProtKB">
        <authorList>
            <consortium name="WormBaseParasite"/>
        </authorList>
    </citation>
    <scope>IDENTIFICATION</scope>
</reference>
<dbReference type="AlphaFoldDB" id="A0A915NCI7"/>
<accession>A0A915NCI7</accession>
<evidence type="ECO:0000313" key="1">
    <source>
        <dbReference type="Proteomes" id="UP000887560"/>
    </source>
</evidence>
<organism evidence="1 2">
    <name type="scientific">Meloidogyne floridensis</name>
    <dbReference type="NCBI Taxonomy" id="298350"/>
    <lineage>
        <taxon>Eukaryota</taxon>
        <taxon>Metazoa</taxon>
        <taxon>Ecdysozoa</taxon>
        <taxon>Nematoda</taxon>
        <taxon>Chromadorea</taxon>
        <taxon>Rhabditida</taxon>
        <taxon>Tylenchina</taxon>
        <taxon>Tylenchomorpha</taxon>
        <taxon>Tylenchoidea</taxon>
        <taxon>Meloidogynidae</taxon>
        <taxon>Meloidogyninae</taxon>
        <taxon>Meloidogyne</taxon>
    </lineage>
</organism>
<keyword evidence="1" id="KW-1185">Reference proteome</keyword>
<dbReference type="WBParaSite" id="scf7180000417042.g857">
    <property type="protein sequence ID" value="scf7180000417042.g857"/>
    <property type="gene ID" value="scf7180000417042.g857"/>
</dbReference>
<dbReference type="Proteomes" id="UP000887560">
    <property type="component" value="Unplaced"/>
</dbReference>
<sequence>MLIINCNRNQVIEAIAFNVEIFCLPYRDDQNYVVEGLKLNYFQVEKEKIGETGKYYYIGGVERGYKFSGKLSFSENMLNANDEKYIDNLPLSTELLYAMYATVHQGNKKYHKIFEYGIENILRGKYV</sequence>
<protein>
    <submittedName>
        <fullName evidence="2">Uncharacterized protein</fullName>
    </submittedName>
</protein>
<evidence type="ECO:0000313" key="2">
    <source>
        <dbReference type="WBParaSite" id="scf7180000417042.g857"/>
    </source>
</evidence>
<proteinExistence type="predicted"/>
<name>A0A915NCI7_9BILA</name>